<dbReference type="Gene3D" id="3.50.30.30">
    <property type="match status" value="1"/>
</dbReference>
<comment type="caution">
    <text evidence="3">The sequence shown here is derived from an EMBL/GenBank/DDBJ whole genome shotgun (WGS) entry which is preliminary data.</text>
</comment>
<feature type="domain" description="PA" evidence="2">
    <location>
        <begin position="91"/>
        <end position="195"/>
    </location>
</feature>
<dbReference type="AlphaFoldDB" id="A0A9W7AJU1"/>
<dbReference type="SUPFAM" id="SSF52025">
    <property type="entry name" value="PA domain"/>
    <property type="match status" value="1"/>
</dbReference>
<evidence type="ECO:0000256" key="1">
    <source>
        <dbReference type="SAM" id="SignalP"/>
    </source>
</evidence>
<accession>A0A9W7AJU1</accession>
<dbReference type="EMBL" id="BRXW01000609">
    <property type="protein sequence ID" value="GMH69654.1"/>
    <property type="molecule type" value="Genomic_DNA"/>
</dbReference>
<evidence type="ECO:0000313" key="4">
    <source>
        <dbReference type="Proteomes" id="UP001165122"/>
    </source>
</evidence>
<protein>
    <recommendedName>
        <fullName evidence="2">PA domain-containing protein</fullName>
    </recommendedName>
</protein>
<evidence type="ECO:0000313" key="3">
    <source>
        <dbReference type="EMBL" id="GMH69654.1"/>
    </source>
</evidence>
<organism evidence="3 4">
    <name type="scientific">Triparma laevis f. longispina</name>
    <dbReference type="NCBI Taxonomy" id="1714387"/>
    <lineage>
        <taxon>Eukaryota</taxon>
        <taxon>Sar</taxon>
        <taxon>Stramenopiles</taxon>
        <taxon>Ochrophyta</taxon>
        <taxon>Bolidophyceae</taxon>
        <taxon>Parmales</taxon>
        <taxon>Triparmaceae</taxon>
        <taxon>Triparma</taxon>
    </lineage>
</organism>
<feature type="chain" id="PRO_5040909860" description="PA domain-containing protein" evidence="1">
    <location>
        <begin position="27"/>
        <end position="216"/>
    </location>
</feature>
<keyword evidence="4" id="KW-1185">Reference proteome</keyword>
<dbReference type="InterPro" id="IPR003137">
    <property type="entry name" value="PA_domain"/>
</dbReference>
<keyword evidence="1" id="KW-0732">Signal</keyword>
<dbReference type="OrthoDB" id="77835at2759"/>
<gene>
    <name evidence="3" type="ORF">TrLO_g11243</name>
</gene>
<feature type="signal peptide" evidence="1">
    <location>
        <begin position="1"/>
        <end position="26"/>
    </location>
</feature>
<dbReference type="Proteomes" id="UP001165122">
    <property type="component" value="Unassembled WGS sequence"/>
</dbReference>
<name>A0A9W7AJU1_9STRA</name>
<reference evidence="4" key="1">
    <citation type="journal article" date="2023" name="Commun. Biol.">
        <title>Genome analysis of Parmales, the sister group of diatoms, reveals the evolutionary specialization of diatoms from phago-mixotrophs to photoautotrophs.</title>
        <authorList>
            <person name="Ban H."/>
            <person name="Sato S."/>
            <person name="Yoshikawa S."/>
            <person name="Yamada K."/>
            <person name="Nakamura Y."/>
            <person name="Ichinomiya M."/>
            <person name="Sato N."/>
            <person name="Blanc-Mathieu R."/>
            <person name="Endo H."/>
            <person name="Kuwata A."/>
            <person name="Ogata H."/>
        </authorList>
    </citation>
    <scope>NUCLEOTIDE SEQUENCE [LARGE SCALE GENOMIC DNA]</scope>
    <source>
        <strain evidence="4">NIES 3700</strain>
    </source>
</reference>
<sequence length="216" mass="23827">MPPLPNFRGFFLAFFLFAFIPSLSISNLVSGNVHDEIQPVYMSLHSLQTRRGQVKGMMTVEICKNCVDPSSEGSHIEGLNAYQGPQDFAVQSEIVYAIPNDGSRAPMNRGQLDGKIALFDRGTVALVEKVLHAQNAGALGVVLIDDGTCIDEKFTYCGMAGRVSDGGFAKNDLREKWRNVKIPAMFITETSGQRILNLMHLESIHIPGYGDHWKNI</sequence>
<evidence type="ECO:0000259" key="2">
    <source>
        <dbReference type="Pfam" id="PF02225"/>
    </source>
</evidence>
<proteinExistence type="predicted"/>
<dbReference type="InterPro" id="IPR046450">
    <property type="entry name" value="PA_dom_sf"/>
</dbReference>
<dbReference type="CDD" id="cd04818">
    <property type="entry name" value="PA_subtilisin_1"/>
    <property type="match status" value="1"/>
</dbReference>
<dbReference type="Pfam" id="PF02225">
    <property type="entry name" value="PA"/>
    <property type="match status" value="1"/>
</dbReference>